<evidence type="ECO:0000256" key="10">
    <source>
        <dbReference type="ARBA" id="ARBA00051883"/>
    </source>
</evidence>
<keyword evidence="7" id="KW-0949">S-adenosyl-L-methionine</keyword>
<evidence type="ECO:0000313" key="18">
    <source>
        <dbReference type="Proteomes" id="UP000000674"/>
    </source>
</evidence>
<dbReference type="CDD" id="cd02440">
    <property type="entry name" value="AdoMet_MTases"/>
    <property type="match status" value="1"/>
</dbReference>
<keyword evidence="8" id="KW-0819">tRNA processing</keyword>
<keyword evidence="9 15" id="KW-0694">RNA-binding</keyword>
<dbReference type="InterPro" id="IPR029063">
    <property type="entry name" value="SAM-dependent_MTases_sf"/>
</dbReference>
<gene>
    <name evidence="17" type="ordered locus">Mthe_1006</name>
</gene>
<evidence type="ECO:0000256" key="4">
    <source>
        <dbReference type="ARBA" id="ARBA00022555"/>
    </source>
</evidence>
<comment type="catalytic activity">
    <reaction evidence="10">
        <text>guanosine(10) in tRNA + 2 S-adenosyl-L-methionine = N(2)-dimethylguanosine(10) in tRNA + 2 S-adenosyl-L-homocysteine + 2 H(+)</text>
        <dbReference type="Rhea" id="RHEA:43124"/>
        <dbReference type="Rhea" id="RHEA-COMP:10355"/>
        <dbReference type="Rhea" id="RHEA-COMP:10358"/>
        <dbReference type="ChEBI" id="CHEBI:15378"/>
        <dbReference type="ChEBI" id="CHEBI:57856"/>
        <dbReference type="ChEBI" id="CHEBI:59789"/>
        <dbReference type="ChEBI" id="CHEBI:74269"/>
        <dbReference type="ChEBI" id="CHEBI:74513"/>
        <dbReference type="EC" id="2.1.1.213"/>
    </reaction>
</comment>
<evidence type="ECO:0000256" key="2">
    <source>
        <dbReference type="ARBA" id="ARBA00011245"/>
    </source>
</evidence>
<dbReference type="PANTHER" id="PTHR14911">
    <property type="entry name" value="THUMP DOMAIN-CONTAINING"/>
    <property type="match status" value="1"/>
</dbReference>
<evidence type="ECO:0000256" key="11">
    <source>
        <dbReference type="ARBA" id="ARBA00054380"/>
    </source>
</evidence>
<dbReference type="GO" id="GO:0000049">
    <property type="term" value="F:tRNA binding"/>
    <property type="evidence" value="ECO:0007669"/>
    <property type="project" value="UniProtKB-KW"/>
</dbReference>
<evidence type="ECO:0000256" key="3">
    <source>
        <dbReference type="ARBA" id="ARBA00022490"/>
    </source>
</evidence>
<dbReference type="PROSITE" id="PS51165">
    <property type="entry name" value="THUMP"/>
    <property type="match status" value="1"/>
</dbReference>
<dbReference type="KEGG" id="mtp:Mthe_1006"/>
<reference evidence="17 18" key="1">
    <citation type="submission" date="2006-10" db="EMBL/GenBank/DDBJ databases">
        <title>Complete sequence of Methanosaeta thermophila PT.</title>
        <authorList>
            <consortium name="US DOE Joint Genome Institute"/>
            <person name="Copeland A."/>
            <person name="Lucas S."/>
            <person name="Lapidus A."/>
            <person name="Barry K."/>
            <person name="Detter J.C."/>
            <person name="Glavina del Rio T."/>
            <person name="Hammon N."/>
            <person name="Israni S."/>
            <person name="Pitluck S."/>
            <person name="Chain P."/>
            <person name="Malfatti S."/>
            <person name="Shin M."/>
            <person name="Vergez L."/>
            <person name="Schmutz J."/>
            <person name="Larimer F."/>
            <person name="Land M."/>
            <person name="Hauser L."/>
            <person name="Kyrpides N."/>
            <person name="Kim E."/>
            <person name="Smith K.S."/>
            <person name="Ingram-Smith C."/>
            <person name="Richardson P."/>
        </authorList>
    </citation>
    <scope>NUCLEOTIDE SEQUENCE [LARGE SCALE GENOMIC DNA]</scope>
    <source>
        <strain evidence="18">DSM 6194 / JCM 14653 / NBRC 101360 / PT</strain>
    </source>
</reference>
<dbReference type="GO" id="GO:0005737">
    <property type="term" value="C:cytoplasm"/>
    <property type="evidence" value="ECO:0007669"/>
    <property type="project" value="UniProtKB-SubCell"/>
</dbReference>
<evidence type="ECO:0000256" key="1">
    <source>
        <dbReference type="ARBA" id="ARBA00004496"/>
    </source>
</evidence>
<dbReference type="InterPro" id="IPR000241">
    <property type="entry name" value="RlmKL-like_Mtase"/>
</dbReference>
<dbReference type="SMART" id="SM00981">
    <property type="entry name" value="THUMP"/>
    <property type="match status" value="1"/>
</dbReference>
<dbReference type="AlphaFoldDB" id="A0B7W7"/>
<protein>
    <recommendedName>
        <fullName evidence="13">tRNA (guanine(10)-N(2))-dimethyltransferase</fullName>
        <ecNumber evidence="13">2.1.1.213</ecNumber>
    </recommendedName>
    <alternativeName>
        <fullName evidence="14">tRNA:G10 dimethyltransferase</fullName>
    </alternativeName>
</protein>
<dbReference type="Proteomes" id="UP000000674">
    <property type="component" value="Chromosome"/>
</dbReference>
<evidence type="ECO:0000256" key="6">
    <source>
        <dbReference type="ARBA" id="ARBA00022679"/>
    </source>
</evidence>
<comment type="similarity">
    <text evidence="12">Belongs to the methyltransferase superfamily. Trm-G10 family.</text>
</comment>
<proteinExistence type="inferred from homology"/>
<comment type="subunit">
    <text evidence="2">Monomer.</text>
</comment>
<sequence length="346" mass="39196">MMRSDHLPGMAKLYAFELSGEHPTVPRSEVLSLLRIHAAYFREVAEVDRCLLVEADDLDLRILEQRLAMTHRILEVLKVCDASPENIEKALRSLDLPRLRYRMRASRLGEGFVKSHDLERMAGRVLHSMGYRADLENPEMDIRAIISRSKVVFGYEVARPDRGGFERRRPHLKPFFYPGVLMPRMARALVNITMVRPGELLLDPFSGTGGILVEACLIGVRGAGVDVQEKLNRGARANLEGLDADLILGDARCLPFKDASVDAIVSDTPYGRSAVIKARSKDEILSRSFEEMFRVLKAGRRAVIVTDRPAEELLRSKEFRIVELHSDRVHRSLTRYIHVCEKPADF</sequence>
<evidence type="ECO:0000256" key="9">
    <source>
        <dbReference type="ARBA" id="ARBA00022884"/>
    </source>
</evidence>
<keyword evidence="18" id="KW-1185">Reference proteome</keyword>
<keyword evidence="3" id="KW-0963">Cytoplasm</keyword>
<dbReference type="InterPro" id="IPR004114">
    <property type="entry name" value="THUMP_dom"/>
</dbReference>
<dbReference type="Pfam" id="PF01170">
    <property type="entry name" value="UPF0020"/>
    <property type="match status" value="1"/>
</dbReference>
<keyword evidence="4" id="KW-0820">tRNA-binding</keyword>
<keyword evidence="6 17" id="KW-0808">Transferase</keyword>
<comment type="subcellular location">
    <subcellularLocation>
        <location evidence="1">Cytoplasm</location>
    </subcellularLocation>
</comment>
<keyword evidence="5 17" id="KW-0489">Methyltransferase</keyword>
<dbReference type="FunFam" id="3.40.50.150:FF:000251">
    <property type="entry name" value="Putative RNA methylase"/>
    <property type="match status" value="1"/>
</dbReference>
<dbReference type="GO" id="GO:0160101">
    <property type="term" value="F:tRNA (guanine(10)-N2)-dimethyltransferase activity"/>
    <property type="evidence" value="ECO:0007669"/>
    <property type="project" value="UniProtKB-EC"/>
</dbReference>
<evidence type="ECO:0000256" key="13">
    <source>
        <dbReference type="ARBA" id="ARBA00066936"/>
    </source>
</evidence>
<feature type="domain" description="THUMP" evidence="16">
    <location>
        <begin position="57"/>
        <end position="157"/>
    </location>
</feature>
<dbReference type="EC" id="2.1.1.213" evidence="13"/>
<evidence type="ECO:0000313" key="17">
    <source>
        <dbReference type="EMBL" id="ABK14791.1"/>
    </source>
</evidence>
<comment type="function">
    <text evidence="11">Catalyzes the adenosylmethionine-dependent methylation of the exocyclic amino group (N(2)) of guanosine at position 10 of various tRNAs. Acts via a two-step process that leads to the formation of either N(2)-monomethyl (m(2)G) or N(2)-dimethylguanosine (m(2)(2)G).</text>
</comment>
<dbReference type="STRING" id="349307.Mthe_1006"/>
<organism evidence="17 18">
    <name type="scientific">Methanothrix thermoacetophila (strain DSM 6194 / JCM 14653 / NBRC 101360 / PT)</name>
    <name type="common">Methanosaeta thermophila</name>
    <dbReference type="NCBI Taxonomy" id="349307"/>
    <lineage>
        <taxon>Archaea</taxon>
        <taxon>Methanobacteriati</taxon>
        <taxon>Methanobacteriota</taxon>
        <taxon>Stenosarchaea group</taxon>
        <taxon>Methanomicrobia</taxon>
        <taxon>Methanotrichales</taxon>
        <taxon>Methanotrichaceae</taxon>
        <taxon>Methanothrix</taxon>
    </lineage>
</organism>
<dbReference type="SUPFAM" id="SSF53335">
    <property type="entry name" value="S-adenosyl-L-methionine-dependent methyltransferases"/>
    <property type="match status" value="1"/>
</dbReference>
<dbReference type="PANTHER" id="PTHR14911:SF21">
    <property type="entry name" value="N2-METHYLGUANOSINE TRNA METHYLTRANSFERASE"/>
    <property type="match status" value="1"/>
</dbReference>
<evidence type="ECO:0000259" key="16">
    <source>
        <dbReference type="PROSITE" id="PS51165"/>
    </source>
</evidence>
<evidence type="ECO:0000256" key="5">
    <source>
        <dbReference type="ARBA" id="ARBA00022603"/>
    </source>
</evidence>
<name>A0B7W7_METTP</name>
<dbReference type="SUPFAM" id="SSF143437">
    <property type="entry name" value="THUMP domain-like"/>
    <property type="match status" value="1"/>
</dbReference>
<dbReference type="HOGENOM" id="CLU_057819_1_0_2"/>
<evidence type="ECO:0000256" key="12">
    <source>
        <dbReference type="ARBA" id="ARBA00061338"/>
    </source>
</evidence>
<evidence type="ECO:0000256" key="15">
    <source>
        <dbReference type="PROSITE-ProRule" id="PRU00529"/>
    </source>
</evidence>
<dbReference type="CDD" id="cd11715">
    <property type="entry name" value="THUMP_AdoMetMT"/>
    <property type="match status" value="1"/>
</dbReference>
<evidence type="ECO:0000256" key="8">
    <source>
        <dbReference type="ARBA" id="ARBA00022694"/>
    </source>
</evidence>
<dbReference type="EMBL" id="CP000477">
    <property type="protein sequence ID" value="ABK14791.1"/>
    <property type="molecule type" value="Genomic_DNA"/>
</dbReference>
<dbReference type="GO" id="GO:0030488">
    <property type="term" value="P:tRNA methylation"/>
    <property type="evidence" value="ECO:0007669"/>
    <property type="project" value="TreeGrafter"/>
</dbReference>
<evidence type="ECO:0000256" key="14">
    <source>
        <dbReference type="ARBA" id="ARBA00082665"/>
    </source>
</evidence>
<accession>A0B7W7</accession>
<dbReference type="Gene3D" id="3.30.2130.30">
    <property type="match status" value="1"/>
</dbReference>
<dbReference type="Gene3D" id="3.40.50.150">
    <property type="entry name" value="Vaccinia Virus protein VP39"/>
    <property type="match status" value="1"/>
</dbReference>
<evidence type="ECO:0000256" key="7">
    <source>
        <dbReference type="ARBA" id="ARBA00022691"/>
    </source>
</evidence>